<dbReference type="EMBL" id="CABPRJ010001625">
    <property type="protein sequence ID" value="VVC39092.1"/>
    <property type="molecule type" value="Genomic_DNA"/>
</dbReference>
<protein>
    <submittedName>
        <fullName evidence="1">Uncharacterized protein</fullName>
    </submittedName>
</protein>
<dbReference type="OrthoDB" id="6614514at2759"/>
<proteinExistence type="predicted"/>
<gene>
    <name evidence="1" type="ORF">CINCED_3A007894</name>
</gene>
<reference evidence="1 2" key="1">
    <citation type="submission" date="2019-08" db="EMBL/GenBank/DDBJ databases">
        <authorList>
            <person name="Alioto T."/>
            <person name="Alioto T."/>
            <person name="Gomez Garrido J."/>
        </authorList>
    </citation>
    <scope>NUCLEOTIDE SEQUENCE [LARGE SCALE GENOMIC DNA]</scope>
</reference>
<name>A0A5E4N9L3_9HEMI</name>
<organism evidence="1 2">
    <name type="scientific">Cinara cedri</name>
    <dbReference type="NCBI Taxonomy" id="506608"/>
    <lineage>
        <taxon>Eukaryota</taxon>
        <taxon>Metazoa</taxon>
        <taxon>Ecdysozoa</taxon>
        <taxon>Arthropoda</taxon>
        <taxon>Hexapoda</taxon>
        <taxon>Insecta</taxon>
        <taxon>Pterygota</taxon>
        <taxon>Neoptera</taxon>
        <taxon>Paraneoptera</taxon>
        <taxon>Hemiptera</taxon>
        <taxon>Sternorrhyncha</taxon>
        <taxon>Aphidomorpha</taxon>
        <taxon>Aphidoidea</taxon>
        <taxon>Aphididae</taxon>
        <taxon>Lachninae</taxon>
        <taxon>Cinara</taxon>
    </lineage>
</organism>
<evidence type="ECO:0000313" key="1">
    <source>
        <dbReference type="EMBL" id="VVC39092.1"/>
    </source>
</evidence>
<accession>A0A5E4N9L3</accession>
<dbReference type="Proteomes" id="UP000325440">
    <property type="component" value="Unassembled WGS sequence"/>
</dbReference>
<dbReference type="AlphaFoldDB" id="A0A5E4N9L3"/>
<dbReference type="PANTHER" id="PTHR45913">
    <property type="entry name" value="EPM2A-INTERACTING PROTEIN 1"/>
    <property type="match status" value="1"/>
</dbReference>
<dbReference type="PANTHER" id="PTHR45913:SF22">
    <property type="entry name" value="SCAN BOX DOMAIN-CONTAINING PROTEIN"/>
    <property type="match status" value="1"/>
</dbReference>
<sequence>NSLNDRLFRILCKENDDKFNRLLLHTEVGWLSKDVVKDIEDVEVFGIMCDEARCYKQEQMALCVRYVKNLDVVERFLGFINCSKNQDAESLYHYIL</sequence>
<feature type="non-terminal residue" evidence="1">
    <location>
        <position position="1"/>
    </location>
</feature>
<keyword evidence="2" id="KW-1185">Reference proteome</keyword>
<evidence type="ECO:0000313" key="2">
    <source>
        <dbReference type="Proteomes" id="UP000325440"/>
    </source>
</evidence>